<sequence length="358" mass="40555">MITGREIQSYPRTLFWKKSTDCCSWDGVHCEKTTGQVIELDLHCSQLQGNFHSNGSLFQLFNLKRLDLSFNDFTGSLISPKFGEFSSLMHLDLSRSGFTAICNLKTLVLLNLRSNNLEGTIPQCLGEMSELEVFDLSNNSLSGTIDTTFNIGNQLIIIKLDRNKLQGKVPQFLIYCKKLELLDLSYNELNDTFPKWLGDLPHLQILSLRSNKFYGPIRTNYLFAQIRVINLSSNGFCGDLPVSLFQNFLAMKKIGENSGNREYVADIFSYYYNYSLIVTTKGLDRELPQVLTIQIIIDLSKNRFEGHIPNIIGDLVGFRTLNFSHNVLEGHIPAPLHRLSVLESLDLSSNKLDGEIPQ</sequence>
<dbReference type="EnsemblPlants" id="Solyc03g082780.2.1">
    <property type="protein sequence ID" value="Solyc03g082780.2.1"/>
    <property type="gene ID" value="Solyc03g082780.2"/>
</dbReference>
<reference evidence="10" key="1">
    <citation type="journal article" date="2012" name="Nature">
        <title>The tomato genome sequence provides insights into fleshy fruit evolution.</title>
        <authorList>
            <consortium name="Tomato Genome Consortium"/>
        </authorList>
    </citation>
    <scope>NUCLEOTIDE SEQUENCE [LARGE SCALE GENOMIC DNA]</scope>
    <source>
        <strain evidence="10">cv. Heinz 1706</strain>
    </source>
</reference>
<dbReference type="InterPro" id="IPR001611">
    <property type="entry name" value="Leu-rich_rpt"/>
</dbReference>
<evidence type="ECO:0000256" key="4">
    <source>
        <dbReference type="ARBA" id="ARBA00022729"/>
    </source>
</evidence>
<keyword evidence="3" id="KW-0812">Transmembrane</keyword>
<keyword evidence="6" id="KW-1133">Transmembrane helix</keyword>
<comment type="subcellular location">
    <subcellularLocation>
        <location evidence="1">Membrane</location>
        <topology evidence="1">Single-pass type I membrane protein</topology>
    </subcellularLocation>
</comment>
<dbReference type="InterPro" id="IPR013210">
    <property type="entry name" value="LRR_N_plant-typ"/>
</dbReference>
<accession>A0A3Q7FKB2</accession>
<evidence type="ECO:0000256" key="5">
    <source>
        <dbReference type="ARBA" id="ARBA00022737"/>
    </source>
</evidence>
<dbReference type="Pfam" id="PF13855">
    <property type="entry name" value="LRR_8"/>
    <property type="match status" value="1"/>
</dbReference>
<evidence type="ECO:0000259" key="9">
    <source>
        <dbReference type="Pfam" id="PF08263"/>
    </source>
</evidence>
<name>A0A3Q7FKB2_SOLLC</name>
<keyword evidence="7" id="KW-0472">Membrane</keyword>
<dbReference type="STRING" id="4081.A0A3Q7FKB2"/>
<dbReference type="InterPro" id="IPR046956">
    <property type="entry name" value="RLP23-like"/>
</dbReference>
<keyword evidence="5" id="KW-0677">Repeat</keyword>
<dbReference type="SUPFAM" id="SSF52058">
    <property type="entry name" value="L domain-like"/>
    <property type="match status" value="2"/>
</dbReference>
<dbReference type="Proteomes" id="UP000004994">
    <property type="component" value="Chromosome 3"/>
</dbReference>
<protein>
    <recommendedName>
        <fullName evidence="9">Leucine-rich repeat-containing N-terminal plant-type domain-containing protein</fullName>
    </recommendedName>
</protein>
<keyword evidence="8" id="KW-0325">Glycoprotein</keyword>
<dbReference type="FunFam" id="3.80.10.10:FF:000095">
    <property type="entry name" value="LRR receptor-like serine/threonine-protein kinase GSO1"/>
    <property type="match status" value="1"/>
</dbReference>
<dbReference type="PANTHER" id="PTHR48061">
    <property type="entry name" value="LEUCINE-RICH REPEAT RECEPTOR PROTEIN KINASE EMS1-LIKE-RELATED"/>
    <property type="match status" value="1"/>
</dbReference>
<dbReference type="InterPro" id="IPR032675">
    <property type="entry name" value="LRR_dom_sf"/>
</dbReference>
<dbReference type="Pfam" id="PF08263">
    <property type="entry name" value="LRRNT_2"/>
    <property type="match status" value="1"/>
</dbReference>
<evidence type="ECO:0000256" key="8">
    <source>
        <dbReference type="ARBA" id="ARBA00023180"/>
    </source>
</evidence>
<evidence type="ECO:0000313" key="10">
    <source>
        <dbReference type="EnsemblPlants" id="Solyc03g082780.2.1"/>
    </source>
</evidence>
<feature type="domain" description="Leucine-rich repeat-containing N-terminal plant-type" evidence="9">
    <location>
        <begin position="16"/>
        <end position="30"/>
    </location>
</feature>
<evidence type="ECO:0000256" key="3">
    <source>
        <dbReference type="ARBA" id="ARBA00022692"/>
    </source>
</evidence>
<dbReference type="Pfam" id="PF13516">
    <property type="entry name" value="LRR_6"/>
    <property type="match status" value="1"/>
</dbReference>
<dbReference type="OMA" id="FQNFLAM"/>
<organism evidence="10">
    <name type="scientific">Solanum lycopersicum</name>
    <name type="common">Tomato</name>
    <name type="synonym">Lycopersicon esculentum</name>
    <dbReference type="NCBI Taxonomy" id="4081"/>
    <lineage>
        <taxon>Eukaryota</taxon>
        <taxon>Viridiplantae</taxon>
        <taxon>Streptophyta</taxon>
        <taxon>Embryophyta</taxon>
        <taxon>Tracheophyta</taxon>
        <taxon>Spermatophyta</taxon>
        <taxon>Magnoliopsida</taxon>
        <taxon>eudicotyledons</taxon>
        <taxon>Gunneridae</taxon>
        <taxon>Pentapetalae</taxon>
        <taxon>asterids</taxon>
        <taxon>lamiids</taxon>
        <taxon>Solanales</taxon>
        <taxon>Solanaceae</taxon>
        <taxon>Solanoideae</taxon>
        <taxon>Solaneae</taxon>
        <taxon>Solanum</taxon>
        <taxon>Solanum subgen. Lycopersicon</taxon>
    </lineage>
</organism>
<evidence type="ECO:0000256" key="2">
    <source>
        <dbReference type="ARBA" id="ARBA00022614"/>
    </source>
</evidence>
<evidence type="ECO:0000256" key="6">
    <source>
        <dbReference type="ARBA" id="ARBA00022989"/>
    </source>
</evidence>
<dbReference type="AlphaFoldDB" id="A0A3Q7FKB2"/>
<dbReference type="GO" id="GO:0050832">
    <property type="term" value="P:defense response to fungus"/>
    <property type="evidence" value="ECO:0007669"/>
    <property type="project" value="UniProtKB-ARBA"/>
</dbReference>
<keyword evidence="4" id="KW-0732">Signal</keyword>
<evidence type="ECO:0000313" key="11">
    <source>
        <dbReference type="Proteomes" id="UP000004994"/>
    </source>
</evidence>
<dbReference type="InParanoid" id="A0A3Q7FKB2"/>
<dbReference type="Gene3D" id="3.80.10.10">
    <property type="entry name" value="Ribonuclease Inhibitor"/>
    <property type="match status" value="3"/>
</dbReference>
<dbReference type="PRINTS" id="PR00019">
    <property type="entry name" value="LEURICHRPT"/>
</dbReference>
<evidence type="ECO:0000256" key="7">
    <source>
        <dbReference type="ARBA" id="ARBA00023136"/>
    </source>
</evidence>
<dbReference type="GO" id="GO:0016020">
    <property type="term" value="C:membrane"/>
    <property type="evidence" value="ECO:0007669"/>
    <property type="project" value="UniProtKB-SubCell"/>
</dbReference>
<dbReference type="Gramene" id="Solyc03g082780.2.1">
    <property type="protein sequence ID" value="Solyc03g082780.2.1"/>
    <property type="gene ID" value="Solyc03g082780.2"/>
</dbReference>
<keyword evidence="2" id="KW-0433">Leucine-rich repeat</keyword>
<keyword evidence="11" id="KW-1185">Reference proteome</keyword>
<evidence type="ECO:0000256" key="1">
    <source>
        <dbReference type="ARBA" id="ARBA00004479"/>
    </source>
</evidence>
<proteinExistence type="predicted"/>
<dbReference type="PANTHER" id="PTHR48061:SF10">
    <property type="entry name" value="LEUCINE-RICH REPEAT-CONTAINING N-TERMINAL PLANT-TYPE DOMAIN-CONTAINING PROTEIN"/>
    <property type="match status" value="1"/>
</dbReference>
<reference evidence="10" key="2">
    <citation type="submission" date="2019-01" db="UniProtKB">
        <authorList>
            <consortium name="EnsemblPlants"/>
        </authorList>
    </citation>
    <scope>IDENTIFICATION</scope>
    <source>
        <strain evidence="10">cv. Heinz 1706</strain>
    </source>
</reference>
<dbReference type="Pfam" id="PF00560">
    <property type="entry name" value="LRR_1"/>
    <property type="match status" value="3"/>
</dbReference>